<dbReference type="CDD" id="cd07938">
    <property type="entry name" value="DRE_TIM_HMGL"/>
    <property type="match status" value="1"/>
</dbReference>
<dbReference type="NCBIfam" id="NF004283">
    <property type="entry name" value="PRK05692.1"/>
    <property type="match status" value="1"/>
</dbReference>
<evidence type="ECO:0000256" key="3">
    <source>
        <dbReference type="ARBA" id="ARBA00023239"/>
    </source>
</evidence>
<dbReference type="GO" id="GO:0006552">
    <property type="term" value="P:L-leucine catabolic process"/>
    <property type="evidence" value="ECO:0007669"/>
    <property type="project" value="TreeGrafter"/>
</dbReference>
<comment type="similarity">
    <text evidence="1">Belongs to the HMG-CoA lyase family.</text>
</comment>
<dbReference type="Pfam" id="PF00682">
    <property type="entry name" value="HMGL-like"/>
    <property type="match status" value="1"/>
</dbReference>
<dbReference type="InterPro" id="IPR043594">
    <property type="entry name" value="HMGL"/>
</dbReference>
<dbReference type="FunFam" id="3.20.20.70:FF:000071">
    <property type="entry name" value="Hydroxymethylglutaryl-CoA lyase"/>
    <property type="match status" value="1"/>
</dbReference>
<dbReference type="GO" id="GO:0004419">
    <property type="term" value="F:hydroxymethylglutaryl-CoA lyase activity"/>
    <property type="evidence" value="ECO:0007669"/>
    <property type="project" value="TreeGrafter"/>
</dbReference>
<dbReference type="Proteomes" id="UP000294746">
    <property type="component" value="Unassembled WGS sequence"/>
</dbReference>
<evidence type="ECO:0000313" key="5">
    <source>
        <dbReference type="EMBL" id="TCP70442.1"/>
    </source>
</evidence>
<dbReference type="SUPFAM" id="SSF51569">
    <property type="entry name" value="Aldolase"/>
    <property type="match status" value="1"/>
</dbReference>
<evidence type="ECO:0000256" key="1">
    <source>
        <dbReference type="ARBA" id="ARBA00009405"/>
    </source>
</evidence>
<evidence type="ECO:0000256" key="2">
    <source>
        <dbReference type="ARBA" id="ARBA00022723"/>
    </source>
</evidence>
<dbReference type="EMBL" id="SLXV01000002">
    <property type="protein sequence ID" value="TCP70442.1"/>
    <property type="molecule type" value="Genomic_DNA"/>
</dbReference>
<gene>
    <name evidence="5" type="ORF">EDD57_10284</name>
</gene>
<evidence type="ECO:0000313" key="6">
    <source>
        <dbReference type="Proteomes" id="UP000294746"/>
    </source>
</evidence>
<dbReference type="AlphaFoldDB" id="A0A4R2S427"/>
<dbReference type="PANTHER" id="PTHR42738:SF7">
    <property type="entry name" value="HYDROXYMETHYLGLUTARYL-COA LYASE"/>
    <property type="match status" value="1"/>
</dbReference>
<proteinExistence type="inferred from homology"/>
<dbReference type="Gene3D" id="3.20.20.70">
    <property type="entry name" value="Aldolase class I"/>
    <property type="match status" value="1"/>
</dbReference>
<dbReference type="GO" id="GO:0046951">
    <property type="term" value="P:ketone body biosynthetic process"/>
    <property type="evidence" value="ECO:0007669"/>
    <property type="project" value="TreeGrafter"/>
</dbReference>
<keyword evidence="3 5" id="KW-0456">Lyase</keyword>
<organism evidence="5 6">
    <name type="scientific">Baia soyae</name>
    <dbReference type="NCBI Taxonomy" id="1544746"/>
    <lineage>
        <taxon>Bacteria</taxon>
        <taxon>Bacillati</taxon>
        <taxon>Bacillota</taxon>
        <taxon>Bacilli</taxon>
        <taxon>Bacillales</taxon>
        <taxon>Thermoactinomycetaceae</taxon>
        <taxon>Baia</taxon>
    </lineage>
</organism>
<keyword evidence="6" id="KW-1185">Reference proteome</keyword>
<keyword evidence="2" id="KW-0479">Metal-binding</keyword>
<dbReference type="RefSeq" id="WP_131847555.1">
    <property type="nucleotide sequence ID" value="NZ_SLXV01000002.1"/>
</dbReference>
<protein>
    <submittedName>
        <fullName evidence="5">Hydroxymethylglutaryl-CoA lyase</fullName>
    </submittedName>
</protein>
<dbReference type="PROSITE" id="PS50991">
    <property type="entry name" value="PYR_CT"/>
    <property type="match status" value="1"/>
</dbReference>
<feature type="domain" description="Pyruvate carboxyltransferase" evidence="4">
    <location>
        <begin position="3"/>
        <end position="270"/>
    </location>
</feature>
<dbReference type="OrthoDB" id="9784013at2"/>
<sequence>MNVRIVEVGPRDGLQNEKVLLSTHAKTTLIQKLVDSGLKEIEATSFVHPKWVPQLADANELVTGLPAYPDVNYRVLVPNAKGMERVNPSILKEIAIFCSASETHNQKNVNRMREESIADFAKFVPVALEQGLRVRAYLSTVFGCPYEGEISLDQVHNMSERLFGLGVYEISLGDTIGVATPASVKRILGSLLSQFPAEKLAVHFHDTKGMGAANAYQALEMGIQTFDSSIGGLGGCPYAPGASGNLATEDLVYLLQGSGIDTGVDLDQLCRTSQWLEGQLEKTLPSKVLRAHFA</sequence>
<name>A0A4R2S427_9BACL</name>
<dbReference type="InterPro" id="IPR000891">
    <property type="entry name" value="PYR_CT"/>
</dbReference>
<dbReference type="InterPro" id="IPR013785">
    <property type="entry name" value="Aldolase_TIM"/>
</dbReference>
<dbReference type="GO" id="GO:0046872">
    <property type="term" value="F:metal ion binding"/>
    <property type="evidence" value="ECO:0007669"/>
    <property type="project" value="UniProtKB-KW"/>
</dbReference>
<accession>A0A4R2S427</accession>
<dbReference type="PANTHER" id="PTHR42738">
    <property type="entry name" value="HYDROXYMETHYLGLUTARYL-COA LYASE"/>
    <property type="match status" value="1"/>
</dbReference>
<comment type="caution">
    <text evidence="5">The sequence shown here is derived from an EMBL/GenBank/DDBJ whole genome shotgun (WGS) entry which is preliminary data.</text>
</comment>
<evidence type="ECO:0000259" key="4">
    <source>
        <dbReference type="PROSITE" id="PS50991"/>
    </source>
</evidence>
<reference evidence="5 6" key="1">
    <citation type="submission" date="2019-03" db="EMBL/GenBank/DDBJ databases">
        <title>Genomic Encyclopedia of Type Strains, Phase IV (KMG-IV): sequencing the most valuable type-strain genomes for metagenomic binning, comparative biology and taxonomic classification.</title>
        <authorList>
            <person name="Goeker M."/>
        </authorList>
    </citation>
    <scope>NUCLEOTIDE SEQUENCE [LARGE SCALE GENOMIC DNA]</scope>
    <source>
        <strain evidence="5 6">DSM 46831</strain>
    </source>
</reference>